<dbReference type="GO" id="GO:0006886">
    <property type="term" value="P:intracellular protein transport"/>
    <property type="evidence" value="ECO:0007669"/>
    <property type="project" value="TreeGrafter"/>
</dbReference>
<dbReference type="Gene3D" id="3.10.20.90">
    <property type="entry name" value="Phosphatidylinositol 3-kinase Catalytic Subunit, Chain A, domain 1"/>
    <property type="match status" value="1"/>
</dbReference>
<dbReference type="GO" id="GO:0035091">
    <property type="term" value="F:phosphatidylinositol binding"/>
    <property type="evidence" value="ECO:0007669"/>
    <property type="project" value="InterPro"/>
</dbReference>
<dbReference type="Gene3D" id="3.30.1520.10">
    <property type="entry name" value="Phox-like domain"/>
    <property type="match status" value="1"/>
</dbReference>
<reference evidence="8" key="1">
    <citation type="submission" date="2020-09" db="EMBL/GenBank/DDBJ databases">
        <authorList>
            <person name="Kikuchi T."/>
        </authorList>
    </citation>
    <scope>NUCLEOTIDE SEQUENCE</scope>
    <source>
        <strain evidence="8">Ka4C1</strain>
    </source>
</reference>
<dbReference type="CDD" id="cd23070">
    <property type="entry name" value="PDZ_SNX27-like"/>
    <property type="match status" value="1"/>
</dbReference>
<dbReference type="Pfam" id="PF00787">
    <property type="entry name" value="PX"/>
    <property type="match status" value="1"/>
</dbReference>
<dbReference type="SMR" id="A0A7I8XLK5"/>
<dbReference type="PROSITE" id="PS50195">
    <property type="entry name" value="PX"/>
    <property type="match status" value="1"/>
</dbReference>
<feature type="domain" description="PX" evidence="7">
    <location>
        <begin position="142"/>
        <end position="278"/>
    </location>
</feature>
<dbReference type="Gene3D" id="1.20.80.60">
    <property type="match status" value="1"/>
</dbReference>
<dbReference type="Proteomes" id="UP000659654">
    <property type="component" value="Unassembled WGS sequence"/>
</dbReference>
<dbReference type="GO" id="GO:0007165">
    <property type="term" value="P:signal transduction"/>
    <property type="evidence" value="ECO:0007669"/>
    <property type="project" value="InterPro"/>
</dbReference>
<dbReference type="SMART" id="SM00312">
    <property type="entry name" value="PX"/>
    <property type="match status" value="1"/>
</dbReference>
<dbReference type="SMART" id="SM00228">
    <property type="entry name" value="PDZ"/>
    <property type="match status" value="1"/>
</dbReference>
<evidence type="ECO:0000259" key="7">
    <source>
        <dbReference type="PROSITE" id="PS50195"/>
    </source>
</evidence>
<feature type="domain" description="PDZ" evidence="6">
    <location>
        <begin position="52"/>
        <end position="145"/>
    </location>
</feature>
<dbReference type="InterPro" id="IPR001478">
    <property type="entry name" value="PDZ"/>
</dbReference>
<protein>
    <submittedName>
        <fullName evidence="8">(pine wood nematode) hypothetical protein</fullName>
    </submittedName>
</protein>
<evidence type="ECO:0000256" key="5">
    <source>
        <dbReference type="ARBA" id="ARBA00023136"/>
    </source>
</evidence>
<dbReference type="SUPFAM" id="SSF50156">
    <property type="entry name" value="PDZ domain-like"/>
    <property type="match status" value="1"/>
</dbReference>
<dbReference type="InterPro" id="IPR000159">
    <property type="entry name" value="RA_dom"/>
</dbReference>
<gene>
    <name evidence="8" type="ORF">BXYJ_LOCUS2768</name>
</gene>
<evidence type="ECO:0000256" key="2">
    <source>
        <dbReference type="ARBA" id="ARBA00004412"/>
    </source>
</evidence>
<keyword evidence="3" id="KW-0967">Endosome</keyword>
<dbReference type="FunFam" id="2.30.42.10:FF:000061">
    <property type="entry name" value="sorting nexin-27 isoform X2"/>
    <property type="match status" value="1"/>
</dbReference>
<name>A0A7I8XLK5_BURXY</name>
<dbReference type="InterPro" id="IPR036034">
    <property type="entry name" value="PDZ_sf"/>
</dbReference>
<evidence type="ECO:0000256" key="1">
    <source>
        <dbReference type="ARBA" id="ARBA00004184"/>
    </source>
</evidence>
<dbReference type="InterPro" id="IPR036871">
    <property type="entry name" value="PX_dom_sf"/>
</dbReference>
<comment type="subcellular location">
    <subcellularLocation>
        <location evidence="2">Early endosome</location>
    </subcellularLocation>
    <subcellularLocation>
        <location evidence="1">Endomembrane system</location>
        <topology evidence="1">Peripheral membrane protein</topology>
    </subcellularLocation>
</comment>
<dbReference type="Gene3D" id="2.30.42.10">
    <property type="match status" value="1"/>
</dbReference>
<keyword evidence="4" id="KW-0446">Lipid-binding</keyword>
<keyword evidence="9" id="KW-1185">Reference proteome</keyword>
<proteinExistence type="predicted"/>
<dbReference type="GO" id="GO:0005769">
    <property type="term" value="C:early endosome"/>
    <property type="evidence" value="ECO:0007669"/>
    <property type="project" value="UniProtKB-SubCell"/>
</dbReference>
<dbReference type="Pfam" id="PF00788">
    <property type="entry name" value="RA"/>
    <property type="match status" value="1"/>
</dbReference>
<comment type="caution">
    <text evidence="8">The sequence shown here is derived from an EMBL/GenBank/DDBJ whole genome shotgun (WGS) entry which is preliminary data.</text>
</comment>
<dbReference type="Proteomes" id="UP000582659">
    <property type="component" value="Unassembled WGS sequence"/>
</dbReference>
<evidence type="ECO:0000259" key="6">
    <source>
        <dbReference type="PROSITE" id="PS50106"/>
    </source>
</evidence>
<evidence type="ECO:0000313" key="8">
    <source>
        <dbReference type="EMBL" id="CAD5212134.1"/>
    </source>
</evidence>
<sequence>MSRLAAVAHQIPSRGFQSQSDAMFEDIDINENEVPVRRPSAQIRQFNPEPHLVVINKNLNGFGFNVKGQVSEGGQLRSINGELYAPLQHVSAVLEGGAAEKAGLLRGDRILEVNGANVEGATHRQVVELIRQGGDRLQLVVISVTSDMLEEESYEDESQPSLKYDYTEKRSLPITIPTYQRVQTIGEAFIAFNLHMAGRHLGSRRYSEFVTLDRLLKEEFPDFQFPKLPSKWPFHMTEQRLDGRRRGLETYLEKVCTIKVIADCDIMQEFLMEDSPPVHSNLNVALRVLLPNQSAIQLSVNRNADTITVFDMVMKELNFSPDAKRYCALFEMIDTTFERKLKARECPHNIYIQNYSSAASSCILLKKWCFDIDVEREICRKDAGFRRLCFHQAVNDVNMGHVEVKKDKLYQLKALQSEETADQYLEALREMEGYSEASFPPADFHANNRVGIVYLRFDFDKMNIALKFAESKKEKQLDLEWSYLQDYQLSSDNASVMLRIQRDNVVEPLFINTEYAEYVCDVIDRVMFEREKRNHDAPELKAIDNIENAETTKA</sequence>
<dbReference type="PANTHER" id="PTHR12431">
    <property type="entry name" value="SORTING NEXIN 17 AND 27"/>
    <property type="match status" value="1"/>
</dbReference>
<dbReference type="EMBL" id="CAJFCV020000001">
    <property type="protein sequence ID" value="CAG9089867.1"/>
    <property type="molecule type" value="Genomic_DNA"/>
</dbReference>
<evidence type="ECO:0000313" key="9">
    <source>
        <dbReference type="Proteomes" id="UP000659654"/>
    </source>
</evidence>
<dbReference type="OrthoDB" id="10036828at2759"/>
<accession>A0A7I8XLK5</accession>
<dbReference type="InterPro" id="IPR001683">
    <property type="entry name" value="PX_dom"/>
</dbReference>
<dbReference type="SUPFAM" id="SSF64268">
    <property type="entry name" value="PX domain"/>
    <property type="match status" value="1"/>
</dbReference>
<dbReference type="Pfam" id="PF00595">
    <property type="entry name" value="PDZ"/>
    <property type="match status" value="1"/>
</dbReference>
<dbReference type="EMBL" id="CAJFDI010000001">
    <property type="protein sequence ID" value="CAD5212134.1"/>
    <property type="molecule type" value="Genomic_DNA"/>
</dbReference>
<evidence type="ECO:0000256" key="4">
    <source>
        <dbReference type="ARBA" id="ARBA00023121"/>
    </source>
</evidence>
<dbReference type="AlphaFoldDB" id="A0A7I8XLK5"/>
<dbReference type="GO" id="GO:0032456">
    <property type="term" value="P:endocytic recycling"/>
    <property type="evidence" value="ECO:0007669"/>
    <property type="project" value="TreeGrafter"/>
</dbReference>
<dbReference type="FunFam" id="3.30.1520.10:FF:000003">
    <property type="entry name" value="sorting nexin-27 isoform X2"/>
    <property type="match status" value="1"/>
</dbReference>
<evidence type="ECO:0000256" key="3">
    <source>
        <dbReference type="ARBA" id="ARBA00022753"/>
    </source>
</evidence>
<organism evidence="8 9">
    <name type="scientific">Bursaphelenchus xylophilus</name>
    <name type="common">Pinewood nematode worm</name>
    <name type="synonym">Aphelenchoides xylophilus</name>
    <dbReference type="NCBI Taxonomy" id="6326"/>
    <lineage>
        <taxon>Eukaryota</taxon>
        <taxon>Metazoa</taxon>
        <taxon>Ecdysozoa</taxon>
        <taxon>Nematoda</taxon>
        <taxon>Chromadorea</taxon>
        <taxon>Rhabditida</taxon>
        <taxon>Tylenchina</taxon>
        <taxon>Tylenchomorpha</taxon>
        <taxon>Aphelenchoidea</taxon>
        <taxon>Aphelenchoididae</taxon>
        <taxon>Bursaphelenchus</taxon>
    </lineage>
</organism>
<keyword evidence="5" id="KW-0472">Membrane</keyword>
<dbReference type="PROSITE" id="PS50106">
    <property type="entry name" value="PDZ"/>
    <property type="match status" value="1"/>
</dbReference>
<dbReference type="PANTHER" id="PTHR12431:SF19">
    <property type="entry name" value="SORTING NEXIN-27"/>
    <property type="match status" value="1"/>
</dbReference>